<dbReference type="GO" id="GO:0005524">
    <property type="term" value="F:ATP binding"/>
    <property type="evidence" value="ECO:0007669"/>
    <property type="project" value="UniProtKB-KW"/>
</dbReference>
<dbReference type="InterPro" id="IPR000890">
    <property type="entry name" value="Aliphatic_acid_kin_short-chain"/>
</dbReference>
<evidence type="ECO:0000313" key="5">
    <source>
        <dbReference type="EMBL" id="TDO71141.1"/>
    </source>
</evidence>
<sequence>MVEVEAIGHRIVHGGEAFAESAIIDVQAIKKP</sequence>
<reference evidence="5 6" key="1">
    <citation type="submission" date="2019-03" db="EMBL/GenBank/DDBJ databases">
        <title>Subsurface microbial communities from deep shales in Ohio and West Virginia, USA.</title>
        <authorList>
            <person name="Wrighton K."/>
        </authorList>
    </citation>
    <scope>NUCLEOTIDE SEQUENCE [LARGE SCALE GENOMIC DNA]</scope>
    <source>
        <strain evidence="5 6">MA284_T2</strain>
    </source>
</reference>
<dbReference type="AlphaFoldDB" id="A0A4R6LBK7"/>
<organism evidence="5 6">
    <name type="scientific">Halanaerobium saccharolyticum</name>
    <dbReference type="NCBI Taxonomy" id="43595"/>
    <lineage>
        <taxon>Bacteria</taxon>
        <taxon>Bacillati</taxon>
        <taxon>Bacillota</taxon>
        <taxon>Clostridia</taxon>
        <taxon>Halanaerobiales</taxon>
        <taxon>Halanaerobiaceae</taxon>
        <taxon>Halanaerobium</taxon>
    </lineage>
</organism>
<keyword evidence="2" id="KW-0547">Nucleotide-binding</keyword>
<evidence type="ECO:0000313" key="6">
    <source>
        <dbReference type="Proteomes" id="UP000295064"/>
    </source>
</evidence>
<protein>
    <submittedName>
        <fullName evidence="5">Acetokinase family protein</fullName>
    </submittedName>
</protein>
<name>A0A4R6LBK7_9FIRM</name>
<accession>A0A4R6LBK7</accession>
<evidence type="ECO:0000256" key="2">
    <source>
        <dbReference type="ARBA" id="ARBA00022741"/>
    </source>
</evidence>
<evidence type="ECO:0000256" key="3">
    <source>
        <dbReference type="ARBA" id="ARBA00022777"/>
    </source>
</evidence>
<dbReference type="EMBL" id="SNWX01000050">
    <property type="protein sequence ID" value="TDO71141.1"/>
    <property type="molecule type" value="Genomic_DNA"/>
</dbReference>
<dbReference type="Pfam" id="PF00871">
    <property type="entry name" value="Acetate_kinase"/>
    <property type="match status" value="1"/>
</dbReference>
<comment type="caution">
    <text evidence="5">The sequence shown here is derived from an EMBL/GenBank/DDBJ whole genome shotgun (WGS) entry which is preliminary data.</text>
</comment>
<gene>
    <name evidence="5" type="ORF">DFR79_1506</name>
</gene>
<keyword evidence="4" id="KW-0067">ATP-binding</keyword>
<dbReference type="Gene3D" id="3.30.420.40">
    <property type="match status" value="1"/>
</dbReference>
<dbReference type="InterPro" id="IPR043129">
    <property type="entry name" value="ATPase_NBD"/>
</dbReference>
<dbReference type="GO" id="GO:0016774">
    <property type="term" value="F:phosphotransferase activity, carboxyl group as acceptor"/>
    <property type="evidence" value="ECO:0007669"/>
    <property type="project" value="InterPro"/>
</dbReference>
<keyword evidence="1" id="KW-0808">Transferase</keyword>
<dbReference type="GO" id="GO:0016301">
    <property type="term" value="F:kinase activity"/>
    <property type="evidence" value="ECO:0007669"/>
    <property type="project" value="UniProtKB-KW"/>
</dbReference>
<proteinExistence type="predicted"/>
<dbReference type="Proteomes" id="UP000295064">
    <property type="component" value="Unassembled WGS sequence"/>
</dbReference>
<evidence type="ECO:0000256" key="1">
    <source>
        <dbReference type="ARBA" id="ARBA00022679"/>
    </source>
</evidence>
<keyword evidence="3 5" id="KW-0418">Kinase</keyword>
<dbReference type="SUPFAM" id="SSF53067">
    <property type="entry name" value="Actin-like ATPase domain"/>
    <property type="match status" value="1"/>
</dbReference>
<evidence type="ECO:0000256" key="4">
    <source>
        <dbReference type="ARBA" id="ARBA00022840"/>
    </source>
</evidence>